<accession>A0AC61PJ48</accession>
<evidence type="ECO:0000313" key="2">
    <source>
        <dbReference type="Proteomes" id="UP000192328"/>
    </source>
</evidence>
<reference evidence="1" key="1">
    <citation type="submission" date="2017-04" db="EMBL/GenBank/DDBJ databases">
        <authorList>
            <person name="Varghese N."/>
            <person name="Submissions S."/>
        </authorList>
    </citation>
    <scope>NUCLEOTIDE SEQUENCE</scope>
    <source>
        <strain evidence="1">WTE2008</strain>
    </source>
</reference>
<organism evidence="1 2">
    <name type="scientific">Aristaeella lactis</name>
    <dbReference type="NCBI Taxonomy" id="3046383"/>
    <lineage>
        <taxon>Bacteria</taxon>
        <taxon>Bacillati</taxon>
        <taxon>Bacillota</taxon>
        <taxon>Clostridia</taxon>
        <taxon>Eubacteriales</taxon>
        <taxon>Aristaeellaceae</taxon>
        <taxon>Aristaeella</taxon>
    </lineage>
</organism>
<gene>
    <name evidence="1" type="ORF">SAMN06297397_0869</name>
</gene>
<proteinExistence type="predicted"/>
<dbReference type="Proteomes" id="UP000192328">
    <property type="component" value="Unassembled WGS sequence"/>
</dbReference>
<comment type="caution">
    <text evidence="1">The sequence shown here is derived from an EMBL/GenBank/DDBJ whole genome shotgun (WGS) entry which is preliminary data.</text>
</comment>
<keyword evidence="2" id="KW-1185">Reference proteome</keyword>
<dbReference type="EMBL" id="FWXZ01000001">
    <property type="protein sequence ID" value="SMC42552.1"/>
    <property type="molecule type" value="Genomic_DNA"/>
</dbReference>
<evidence type="ECO:0000313" key="1">
    <source>
        <dbReference type="EMBL" id="SMC42552.1"/>
    </source>
</evidence>
<protein>
    <submittedName>
        <fullName evidence="1">Uncharacterized nucleotidyltransferase</fullName>
    </submittedName>
</protein>
<sequence>MTKEQSFFIQILSDHLNGRETGCVDNMDWNVIHSYALTHQVSGIVFEQARNCMPIEMQLTFRKEAMATLFYAAKRDNDFDSVKKALSEKNISYFVVKGPIIAELYPSPKLRSMGDIDLVIHREDRDSCNDILIQNGYECRSKQDDREWQYYKNGIELELHDRLVYEENVNEEGHDLFFNNCWRYVENHEINWSFHLLFLIFHLRKHFMNSGVGFRQFMDLAVVVQKIDIDWNWLKEHLKSTGMYRFAKKCFGFIERWFGLQTPMAVKIDEVFFAEATQIIISNGVFGFDNKDNIIGASVNEMRNTRFPRLALICQYMKEFFPSWKVLSRTNIYGYLKHSKLLLPIAWIHRWWRQIKRHVFLKERVTIRKPIASMQEYDSRMIWMRRWGLLNKK</sequence>
<name>A0AC61PJ48_9FIRM</name>